<evidence type="ECO:0000313" key="1">
    <source>
        <dbReference type="EMBL" id="OMO67034.1"/>
    </source>
</evidence>
<organism evidence="1 2">
    <name type="scientific">Corchorus olitorius</name>
    <dbReference type="NCBI Taxonomy" id="93759"/>
    <lineage>
        <taxon>Eukaryota</taxon>
        <taxon>Viridiplantae</taxon>
        <taxon>Streptophyta</taxon>
        <taxon>Embryophyta</taxon>
        <taxon>Tracheophyta</taxon>
        <taxon>Spermatophyta</taxon>
        <taxon>Magnoliopsida</taxon>
        <taxon>eudicotyledons</taxon>
        <taxon>Gunneridae</taxon>
        <taxon>Pentapetalae</taxon>
        <taxon>rosids</taxon>
        <taxon>malvids</taxon>
        <taxon>Malvales</taxon>
        <taxon>Malvaceae</taxon>
        <taxon>Grewioideae</taxon>
        <taxon>Apeibeae</taxon>
        <taxon>Corchorus</taxon>
    </lineage>
</organism>
<dbReference type="EMBL" id="AWUE01020685">
    <property type="protein sequence ID" value="OMO67034.1"/>
    <property type="molecule type" value="Genomic_DNA"/>
</dbReference>
<protein>
    <submittedName>
        <fullName evidence="1">Uncharacterized protein</fullName>
    </submittedName>
</protein>
<gene>
    <name evidence="1" type="ORF">COLO4_30258</name>
</gene>
<keyword evidence="2" id="KW-1185">Reference proteome</keyword>
<sequence>MRKRGPCEQFIMKPLLKWPKPMRQNAPKAKNKRCAFHHDHDHAIKDCKDLKLRKKAL</sequence>
<comment type="caution">
    <text evidence="1">The sequence shown here is derived from an EMBL/GenBank/DDBJ whole genome shotgun (WGS) entry which is preliminary data.</text>
</comment>
<name>A0A1R3H9J3_9ROSI</name>
<accession>A0A1R3H9J3</accession>
<reference evidence="2" key="1">
    <citation type="submission" date="2013-09" db="EMBL/GenBank/DDBJ databases">
        <title>Corchorus olitorius genome sequencing.</title>
        <authorList>
            <person name="Alam M."/>
            <person name="Haque M.S."/>
            <person name="Islam M.S."/>
            <person name="Emdad E.M."/>
            <person name="Islam M.M."/>
            <person name="Ahmed B."/>
            <person name="Halim A."/>
            <person name="Hossen Q.M.M."/>
            <person name="Hossain M.Z."/>
            <person name="Ahmed R."/>
            <person name="Khan M.M."/>
            <person name="Islam R."/>
            <person name="Rashid M.M."/>
            <person name="Khan S.A."/>
            <person name="Rahman M.S."/>
            <person name="Alam M."/>
            <person name="Yahiya A.S."/>
            <person name="Khan M.S."/>
            <person name="Azam M.S."/>
            <person name="Haque T."/>
            <person name="Lashkar M.Z.H."/>
            <person name="Akhand A.I."/>
            <person name="Morshed G."/>
            <person name="Roy S."/>
            <person name="Uddin K.S."/>
            <person name="Rabeya T."/>
            <person name="Hossain A.S."/>
            <person name="Chowdhury A."/>
            <person name="Snigdha A.R."/>
            <person name="Mortoza M.S."/>
            <person name="Matin S.A."/>
            <person name="Hoque S.M.E."/>
            <person name="Islam M.K."/>
            <person name="Roy D.K."/>
            <person name="Haider R."/>
            <person name="Moosa M.M."/>
            <person name="Elias S.M."/>
            <person name="Hasan A.M."/>
            <person name="Jahan S."/>
            <person name="Shafiuddin M."/>
            <person name="Mahmood N."/>
            <person name="Shommy N.S."/>
        </authorList>
    </citation>
    <scope>NUCLEOTIDE SEQUENCE [LARGE SCALE GENOMIC DNA]</scope>
    <source>
        <strain evidence="2">cv. O-4</strain>
    </source>
</reference>
<dbReference type="OrthoDB" id="1740536at2759"/>
<dbReference type="AlphaFoldDB" id="A0A1R3H9J3"/>
<proteinExistence type="predicted"/>
<evidence type="ECO:0000313" key="2">
    <source>
        <dbReference type="Proteomes" id="UP000187203"/>
    </source>
</evidence>
<dbReference type="Proteomes" id="UP000187203">
    <property type="component" value="Unassembled WGS sequence"/>
</dbReference>